<evidence type="ECO:0000313" key="3">
    <source>
        <dbReference type="EMBL" id="KLT43471.1"/>
    </source>
</evidence>
<dbReference type="Proteomes" id="UP000053611">
    <property type="component" value="Unassembled WGS sequence"/>
</dbReference>
<dbReference type="InterPro" id="IPR036338">
    <property type="entry name" value="Aha1"/>
</dbReference>
<dbReference type="InterPro" id="IPR013538">
    <property type="entry name" value="ASHA1/2-like_C"/>
</dbReference>
<dbReference type="InterPro" id="IPR015310">
    <property type="entry name" value="AHSA1-like_N"/>
</dbReference>
<dbReference type="Gene3D" id="3.15.10.20">
    <property type="entry name" value="Activator of Hsp90 ATPase Aha1, N-terminal domain"/>
    <property type="match status" value="1"/>
</dbReference>
<evidence type="ECO:0000259" key="2">
    <source>
        <dbReference type="SMART" id="SM01000"/>
    </source>
</evidence>
<dbReference type="AlphaFoldDB" id="A0A0J0XQU4"/>
<dbReference type="GO" id="GO:0006457">
    <property type="term" value="P:protein folding"/>
    <property type="evidence" value="ECO:0007669"/>
    <property type="project" value="TreeGrafter"/>
</dbReference>
<dbReference type="Pfam" id="PF09229">
    <property type="entry name" value="Aha1_N"/>
    <property type="match status" value="1"/>
</dbReference>
<dbReference type="Gene3D" id="3.30.530.20">
    <property type="match status" value="1"/>
</dbReference>
<dbReference type="SUPFAM" id="SSF103111">
    <property type="entry name" value="Activator of Hsp90 ATPase, Aha1"/>
    <property type="match status" value="1"/>
</dbReference>
<dbReference type="OrthoDB" id="567237at2759"/>
<evidence type="ECO:0000313" key="4">
    <source>
        <dbReference type="Proteomes" id="UP000053611"/>
    </source>
</evidence>
<comment type="similarity">
    <text evidence="1">Belongs to the AHA1 family.</text>
</comment>
<dbReference type="STRING" id="879819.A0A0J0XQU4"/>
<keyword evidence="4" id="KW-1185">Reference proteome</keyword>
<protein>
    <recommendedName>
        <fullName evidence="2">Activator of Hsp90 ATPase AHSA1-like N-terminal domain-containing protein</fullName>
    </recommendedName>
</protein>
<dbReference type="SMART" id="SM01000">
    <property type="entry name" value="Aha1_N"/>
    <property type="match status" value="1"/>
</dbReference>
<dbReference type="SUPFAM" id="SSF55961">
    <property type="entry name" value="Bet v1-like"/>
    <property type="match status" value="1"/>
</dbReference>
<dbReference type="GO" id="GO:0005829">
    <property type="term" value="C:cytosol"/>
    <property type="evidence" value="ECO:0007669"/>
    <property type="project" value="TreeGrafter"/>
</dbReference>
<dbReference type="Pfam" id="PF08327">
    <property type="entry name" value="AHSA1"/>
    <property type="match status" value="1"/>
</dbReference>
<dbReference type="PANTHER" id="PTHR13009">
    <property type="entry name" value="HEAT SHOCK PROTEIN 90 HSP90 CO-CHAPERONE AHA-1"/>
    <property type="match status" value="1"/>
</dbReference>
<accession>A0A0J0XQU4</accession>
<reference evidence="3 4" key="1">
    <citation type="submission" date="2015-03" db="EMBL/GenBank/DDBJ databases">
        <title>Genomics and transcriptomics of the oil-accumulating basidiomycete yeast T. oleaginosus allow insights into substrate utilization and the diverse evolutionary trajectories of mating systems in fungi.</title>
        <authorList>
            <consortium name="DOE Joint Genome Institute"/>
            <person name="Kourist R."/>
            <person name="Kracht O."/>
            <person name="Bracharz F."/>
            <person name="Lipzen A."/>
            <person name="Nolan M."/>
            <person name="Ohm R."/>
            <person name="Grigoriev I."/>
            <person name="Sun S."/>
            <person name="Heitman J."/>
            <person name="Bruck T."/>
            <person name="Nowrousian M."/>
        </authorList>
    </citation>
    <scope>NUCLEOTIDE SEQUENCE [LARGE SCALE GENOMIC DNA]</scope>
    <source>
        <strain evidence="3 4">IBC0246</strain>
    </source>
</reference>
<dbReference type="GO" id="GO:0001671">
    <property type="term" value="F:ATPase activator activity"/>
    <property type="evidence" value="ECO:0007669"/>
    <property type="project" value="InterPro"/>
</dbReference>
<dbReference type="EMBL" id="KQ087194">
    <property type="protein sequence ID" value="KLT43471.1"/>
    <property type="molecule type" value="Genomic_DNA"/>
</dbReference>
<gene>
    <name evidence="3" type="ORF">CC85DRAFT_244019</name>
</gene>
<sequence>MATPTPLTDYQQTYHWRNKNCGPWAQEWVRTTLPTVKAEGDGNTVSITSVTSVEGDCDLGQRKGKLLTIYDMEVSAKWAGSNASGDEFTGTLQLREFTHEAIDGLTDYVFETGIEQSGGAADAFRAWLRGALPAALKPRLDGFRADLLSAHGMDTPGSGVSTPAAFKAGYSPAPPGEQHVRAVAAVAAQKKREDAGEKKGLRTVSVSVSAQMHASAADMWGLLTDAARVPLWSRAQADIAPDVGRKYTLFNGNVSGAIISVDAPKKLVQSWQTKSPGWPADHHGIMTITLDQGSDSTKVTFALDGVPADKEADITQALEAFYIRGWVNVRTPLTPDSNRWG</sequence>
<name>A0A0J0XQU4_9TREE</name>
<dbReference type="InterPro" id="IPR023393">
    <property type="entry name" value="START-like_dom_sf"/>
</dbReference>
<organism evidence="3 4">
    <name type="scientific">Cutaneotrichosporon oleaginosum</name>
    <dbReference type="NCBI Taxonomy" id="879819"/>
    <lineage>
        <taxon>Eukaryota</taxon>
        <taxon>Fungi</taxon>
        <taxon>Dikarya</taxon>
        <taxon>Basidiomycota</taxon>
        <taxon>Agaricomycotina</taxon>
        <taxon>Tremellomycetes</taxon>
        <taxon>Trichosporonales</taxon>
        <taxon>Trichosporonaceae</taxon>
        <taxon>Cutaneotrichosporon</taxon>
    </lineage>
</organism>
<proteinExistence type="inferred from homology"/>
<dbReference type="PANTHER" id="PTHR13009:SF22">
    <property type="entry name" value="LD43819P"/>
    <property type="match status" value="1"/>
</dbReference>
<evidence type="ECO:0000256" key="1">
    <source>
        <dbReference type="ARBA" id="ARBA00006817"/>
    </source>
</evidence>
<feature type="domain" description="Activator of Hsp90 ATPase AHSA1-like N-terminal" evidence="2">
    <location>
        <begin position="18"/>
        <end position="153"/>
    </location>
</feature>
<dbReference type="GO" id="GO:0051087">
    <property type="term" value="F:protein-folding chaperone binding"/>
    <property type="evidence" value="ECO:0007669"/>
    <property type="project" value="InterPro"/>
</dbReference>